<evidence type="ECO:0000256" key="1">
    <source>
        <dbReference type="SAM" id="Coils"/>
    </source>
</evidence>
<dbReference type="Proteomes" id="UP000437974">
    <property type="component" value="Segment"/>
</dbReference>
<dbReference type="GeneID" id="55624085"/>
<name>A0A6B9J451_9CAUD</name>
<evidence type="ECO:0000313" key="3">
    <source>
        <dbReference type="Proteomes" id="UP000437974"/>
    </source>
</evidence>
<accession>A0A6B9J451</accession>
<reference evidence="2 3" key="1">
    <citation type="submission" date="2019-10" db="EMBL/GenBank/DDBJ databases">
        <title>Draft genome sequence of Photobacterium phage PDCC-1.</title>
        <authorList>
            <person name="Quiroz-Guzman E."/>
        </authorList>
    </citation>
    <scope>NUCLEOTIDE SEQUENCE [LARGE SCALE GENOMIC DNA]</scope>
</reference>
<dbReference type="KEGG" id="vg:55624085"/>
<sequence length="412" mass="43578">MSHIRNMLMSQVAGMESLSAADASQVEEIAEKTAEEVAELVADKAAEEVKEEVNDLADEVEEVSEAVEEIEEDVEELEECVEGLESLLQAGAYNAAAFGILYHRAEKLHTKLGGADTGAVVGAEALGDATSAGLAARSGLEGFAETMKQYKDSAVKFIMSMYEAAKNFVKGLLDKSVAINNQVKATRARLQKADELKKDVKPGKWASLAKIHDTSKIERLITSADAVVSAAQKLSTNDVAGYASAYGNLKSAVEGLASTGDSTKAKSGDKETHQIKVGAVMITASVYTGDIKEQADVSKAAKATSLSFSADKSGDVKFEALDKSKAGNYLTDAEKAAKRLSELKESKSGNEKGRDELVAAIKKLDGKEEEWVKPAISAVKASTAMTNKIFTVGARILGNVADAKLAAVKAYL</sequence>
<keyword evidence="1" id="KW-0175">Coiled coil</keyword>
<protein>
    <submittedName>
        <fullName evidence="2">Uncharacterized protein</fullName>
    </submittedName>
</protein>
<dbReference type="RefSeq" id="YP_009853401.1">
    <property type="nucleotide sequence ID" value="NC_048821.1"/>
</dbReference>
<dbReference type="InterPro" id="IPR024413">
    <property type="entry name" value="Phage_phiKZ_Orf92_int-head"/>
</dbReference>
<organism evidence="2 3">
    <name type="scientific">Photobacterium phage PDCC-1</name>
    <dbReference type="NCBI Taxonomy" id="2664246"/>
    <lineage>
        <taxon>Viruses</taxon>
        <taxon>Duplodnaviria</taxon>
        <taxon>Heunggongvirae</taxon>
        <taxon>Uroviricota</taxon>
        <taxon>Caudoviricetes</taxon>
        <taxon>Chimalliviridae</taxon>
        <taxon>Gorgonvirinae</taxon>
        <taxon>Aphroditevirus</taxon>
        <taxon>Aphroditevirus PDCC1</taxon>
    </lineage>
</organism>
<dbReference type="EMBL" id="MN562221">
    <property type="protein sequence ID" value="QGZ14412.1"/>
    <property type="molecule type" value="Genomic_DNA"/>
</dbReference>
<feature type="coiled-coil region" evidence="1">
    <location>
        <begin position="42"/>
        <end position="87"/>
    </location>
</feature>
<dbReference type="Pfam" id="PF12699">
    <property type="entry name" value="phiKZ_IP"/>
    <property type="match status" value="1"/>
</dbReference>
<evidence type="ECO:0000313" key="2">
    <source>
        <dbReference type="EMBL" id="QGZ14412.1"/>
    </source>
</evidence>
<keyword evidence="3" id="KW-1185">Reference proteome</keyword>
<proteinExistence type="predicted"/>